<accession>A0ABS2PK90</accession>
<comment type="caution">
    <text evidence="3">The sequence shown here is derived from an EMBL/GenBank/DDBJ whole genome shotgun (WGS) entry which is preliminary data.</text>
</comment>
<protein>
    <submittedName>
        <fullName evidence="3">Uncharacterized protein</fullName>
    </submittedName>
</protein>
<evidence type="ECO:0000256" key="2">
    <source>
        <dbReference type="SAM" id="SignalP"/>
    </source>
</evidence>
<evidence type="ECO:0000256" key="1">
    <source>
        <dbReference type="SAM" id="MobiDB-lite"/>
    </source>
</evidence>
<proteinExistence type="predicted"/>
<feature type="region of interest" description="Disordered" evidence="1">
    <location>
        <begin position="128"/>
        <end position="153"/>
    </location>
</feature>
<dbReference type="EMBL" id="JAFBEI010000007">
    <property type="protein sequence ID" value="MBM7635682.1"/>
    <property type="molecule type" value="Genomic_DNA"/>
</dbReference>
<gene>
    <name evidence="3" type="ORF">JOC31_000483</name>
</gene>
<feature type="chain" id="PRO_5045638409" evidence="2">
    <location>
        <begin position="23"/>
        <end position="240"/>
    </location>
</feature>
<reference evidence="3 4" key="1">
    <citation type="submission" date="2021-01" db="EMBL/GenBank/DDBJ databases">
        <title>Genomic Encyclopedia of Type Strains, Phase IV (KMG-IV): sequencing the most valuable type-strain genomes for metagenomic binning, comparative biology and taxonomic classification.</title>
        <authorList>
            <person name="Goeker M."/>
        </authorList>
    </citation>
    <scope>NUCLEOTIDE SEQUENCE [LARGE SCALE GENOMIC DNA]</scope>
    <source>
        <strain evidence="3 4">DSM 27513</strain>
    </source>
</reference>
<feature type="compositionally biased region" description="Basic and acidic residues" evidence="1">
    <location>
        <begin position="143"/>
        <end position="153"/>
    </location>
</feature>
<keyword evidence="4" id="KW-1185">Reference proteome</keyword>
<evidence type="ECO:0000313" key="3">
    <source>
        <dbReference type="EMBL" id="MBM7635682.1"/>
    </source>
</evidence>
<sequence>MKTKFFSLKTTLLLATVTLGMAASATSIVSADQSTTTQITTETSKETEWTHAQETKELLTLIPKSSLTDAEKTNFTTAVKKAAKYDATLDKLDKEIEAKEDSQLSDYYKASEAAYADNESTWEKFYTAQDETSKSSDSSDTTETDKEPTTEEATKTLISEINASTALNDKEKVALVKDANEAAEVEKTYASQLKAFESSVASLEKDYQTAKDAKEAIFKKYKVSDSQWETVYANNQESSK</sequence>
<evidence type="ECO:0000313" key="4">
    <source>
        <dbReference type="Proteomes" id="UP000809081"/>
    </source>
</evidence>
<keyword evidence="2" id="KW-0732">Signal</keyword>
<dbReference type="Proteomes" id="UP000809081">
    <property type="component" value="Unassembled WGS sequence"/>
</dbReference>
<name>A0ABS2PK90_9STRE</name>
<organism evidence="3 4">
    <name type="scientific">Streptococcus saliviloxodontae</name>
    <dbReference type="NCBI Taxonomy" id="1349416"/>
    <lineage>
        <taxon>Bacteria</taxon>
        <taxon>Bacillati</taxon>
        <taxon>Bacillota</taxon>
        <taxon>Bacilli</taxon>
        <taxon>Lactobacillales</taxon>
        <taxon>Streptococcaceae</taxon>
        <taxon>Streptococcus</taxon>
    </lineage>
</organism>
<dbReference type="RefSeq" id="WP_205016615.1">
    <property type="nucleotide sequence ID" value="NZ_JAFBEI010000007.1"/>
</dbReference>
<feature type="signal peptide" evidence="2">
    <location>
        <begin position="1"/>
        <end position="22"/>
    </location>
</feature>